<dbReference type="Proteomes" id="UP000011529">
    <property type="component" value="Unassembled WGS sequence"/>
</dbReference>
<dbReference type="AlphaFoldDB" id="M2A6R3"/>
<sequence length="249" mass="28389">MRLLLAVCLFVVSMPTVVAETPADVLDLSRWRLTLPIESIKRGTPSEIRQPELTNFSHPEHFHVTDQRGVVFRAHCGGVTTKGSSFPRSELREMAPDRVSRADWSTDDRTIHTMTMRVAITSTPRKKQHVVCAQIHDAEDDLMMVRLEGEKLFVERNDFGEVMMDRHYQLGTKFDLRIEAGDGHVRVSYNGEEQMDWTVSRDGCYFKAGCYTQSNLKKGDDADSYGEVVISILQLDEIDTEDRYDTEGK</sequence>
<keyword evidence="3" id="KW-0456">Lyase</keyword>
<dbReference type="PATRIC" id="fig|1263867.3.peg.2822"/>
<dbReference type="InterPro" id="IPR014895">
    <property type="entry name" value="Alginate_lyase_2"/>
</dbReference>
<name>M2A6R3_9BACT</name>
<evidence type="ECO:0000313" key="3">
    <source>
        <dbReference type="EMBL" id="EMB16606.1"/>
    </source>
</evidence>
<gene>
    <name evidence="3" type="ORF">RE6C_02642</name>
</gene>
<evidence type="ECO:0000256" key="1">
    <source>
        <dbReference type="SAM" id="SignalP"/>
    </source>
</evidence>
<proteinExistence type="predicted"/>
<keyword evidence="1" id="KW-0732">Signal</keyword>
<dbReference type="RefSeq" id="WP_008657033.1">
    <property type="nucleotide sequence ID" value="NZ_ANMO01000119.1"/>
</dbReference>
<dbReference type="GO" id="GO:0016829">
    <property type="term" value="F:lyase activity"/>
    <property type="evidence" value="ECO:0007669"/>
    <property type="project" value="UniProtKB-KW"/>
</dbReference>
<organism evidence="3 4">
    <name type="scientific">Rhodopirellula europaea 6C</name>
    <dbReference type="NCBI Taxonomy" id="1263867"/>
    <lineage>
        <taxon>Bacteria</taxon>
        <taxon>Pseudomonadati</taxon>
        <taxon>Planctomycetota</taxon>
        <taxon>Planctomycetia</taxon>
        <taxon>Pirellulales</taxon>
        <taxon>Pirellulaceae</taxon>
        <taxon>Rhodopirellula</taxon>
    </lineage>
</organism>
<reference evidence="3" key="1">
    <citation type="submission" date="2012-11" db="EMBL/GenBank/DDBJ databases">
        <title>Permanent draft genomes of Rhodopirellula europaea strain SH398 and 6C.</title>
        <authorList>
            <person name="Richter M."/>
            <person name="Richter-Heitmann T."/>
            <person name="Frank C."/>
            <person name="Harder J."/>
            <person name="Glockner F.O."/>
        </authorList>
    </citation>
    <scope>NUCLEOTIDE SEQUENCE</scope>
    <source>
        <strain evidence="3">6C</strain>
    </source>
</reference>
<evidence type="ECO:0000313" key="4">
    <source>
        <dbReference type="Proteomes" id="UP000011529"/>
    </source>
</evidence>
<accession>M2A6R3</accession>
<evidence type="ECO:0000259" key="2">
    <source>
        <dbReference type="Pfam" id="PF08787"/>
    </source>
</evidence>
<feature type="domain" description="Alginate lyase 2" evidence="2">
    <location>
        <begin position="26"/>
        <end position="236"/>
    </location>
</feature>
<feature type="signal peptide" evidence="1">
    <location>
        <begin position="1"/>
        <end position="19"/>
    </location>
</feature>
<dbReference type="InterPro" id="IPR013320">
    <property type="entry name" value="ConA-like_dom_sf"/>
</dbReference>
<dbReference type="Pfam" id="PF08787">
    <property type="entry name" value="Alginate_lyase2"/>
    <property type="match status" value="1"/>
</dbReference>
<keyword evidence="4" id="KW-1185">Reference proteome</keyword>
<dbReference type="EMBL" id="ANMO01000119">
    <property type="protein sequence ID" value="EMB16606.1"/>
    <property type="molecule type" value="Genomic_DNA"/>
</dbReference>
<comment type="caution">
    <text evidence="3">The sequence shown here is derived from an EMBL/GenBank/DDBJ whole genome shotgun (WGS) entry which is preliminary data.</text>
</comment>
<protein>
    <submittedName>
        <fullName evidence="3">Alginate lyase 2</fullName>
    </submittedName>
</protein>
<reference evidence="3" key="2">
    <citation type="journal article" date="2013" name="Mar. Genomics">
        <title>Expression of sulfatases in Rhodopirellula baltica and the diversity of sulfatases in the genus Rhodopirellula.</title>
        <authorList>
            <person name="Wegner C.E."/>
            <person name="Richter-Heitmann T."/>
            <person name="Klindworth A."/>
            <person name="Klockow C."/>
            <person name="Richter M."/>
            <person name="Achstetter T."/>
            <person name="Glockner F.O."/>
            <person name="Harder J."/>
        </authorList>
    </citation>
    <scope>NUCLEOTIDE SEQUENCE [LARGE SCALE GENOMIC DNA]</scope>
    <source>
        <strain evidence="3">6C</strain>
    </source>
</reference>
<dbReference type="SUPFAM" id="SSF49899">
    <property type="entry name" value="Concanavalin A-like lectins/glucanases"/>
    <property type="match status" value="1"/>
</dbReference>
<dbReference type="Gene3D" id="2.60.120.200">
    <property type="match status" value="1"/>
</dbReference>
<feature type="chain" id="PRO_5004019954" evidence="1">
    <location>
        <begin position="20"/>
        <end position="249"/>
    </location>
</feature>